<dbReference type="InterPro" id="IPR050177">
    <property type="entry name" value="Lipid_A_modif_metabolic_enz"/>
</dbReference>
<evidence type="ECO:0000313" key="4">
    <source>
        <dbReference type="Proteomes" id="UP000319836"/>
    </source>
</evidence>
<feature type="domain" description="NAD-dependent epimerase/dehydratase" evidence="2">
    <location>
        <begin position="7"/>
        <end position="71"/>
    </location>
</feature>
<organism evidence="3 4">
    <name type="scientific">Eiseniibacteriota bacterium</name>
    <dbReference type="NCBI Taxonomy" id="2212470"/>
    <lineage>
        <taxon>Bacteria</taxon>
        <taxon>Candidatus Eiseniibacteriota</taxon>
    </lineage>
</organism>
<dbReference type="InterPro" id="IPR001509">
    <property type="entry name" value="Epimerase_deHydtase"/>
</dbReference>
<dbReference type="Gene3D" id="3.40.50.720">
    <property type="entry name" value="NAD(P)-binding Rossmann-like Domain"/>
    <property type="match status" value="1"/>
</dbReference>
<dbReference type="InterPro" id="IPR036291">
    <property type="entry name" value="NAD(P)-bd_dom_sf"/>
</dbReference>
<dbReference type="Proteomes" id="UP000319836">
    <property type="component" value="Unassembled WGS sequence"/>
</dbReference>
<accession>A0A538U1B1</accession>
<evidence type="ECO:0000313" key="3">
    <source>
        <dbReference type="EMBL" id="TMQ69695.1"/>
    </source>
</evidence>
<feature type="compositionally biased region" description="Basic and acidic residues" evidence="1">
    <location>
        <begin position="126"/>
        <end position="136"/>
    </location>
</feature>
<evidence type="ECO:0000256" key="1">
    <source>
        <dbReference type="SAM" id="MobiDB-lite"/>
    </source>
</evidence>
<feature type="region of interest" description="Disordered" evidence="1">
    <location>
        <begin position="112"/>
        <end position="138"/>
    </location>
</feature>
<sequence length="341" mass="37381">MSDRLRVLLIGGSGFLGRHVAAALREAGHAVTVMSRGARPLPAGVEALVADREDRGALSRALEGGRFDLTVDFLVFDAVDVESLLFVPYAALGRYVMISSGQVHLVTEGARPPYREDDAEGPVMAEPKRGSRDHGQWRYGVGKRRAERTLLSLRTTHGVRATILRLPILQGRDDGSRRLWAYLERMLDGGPLVLPDGGASLTRFLWAGDVGRFVVQLAAATPRSAVYNLAQPDAMPLRDYLEHVARAAGVSPRFVAATWDECRAAGLDRTFSPFAGRWRSVLDPARAATECGFVGARTEEYLPDVVRWHLEHRPESHEGYALRARELELAARRAAAAAERA</sequence>
<dbReference type="AlphaFoldDB" id="A0A538U1B1"/>
<dbReference type="SUPFAM" id="SSF51735">
    <property type="entry name" value="NAD(P)-binding Rossmann-fold domains"/>
    <property type="match status" value="1"/>
</dbReference>
<dbReference type="Pfam" id="PF01370">
    <property type="entry name" value="Epimerase"/>
    <property type="match status" value="2"/>
</dbReference>
<proteinExistence type="predicted"/>
<name>A0A538U1B1_UNCEI</name>
<dbReference type="PANTHER" id="PTHR43245">
    <property type="entry name" value="BIFUNCTIONAL POLYMYXIN RESISTANCE PROTEIN ARNA"/>
    <property type="match status" value="1"/>
</dbReference>
<dbReference type="EMBL" id="VBPA01000276">
    <property type="protein sequence ID" value="TMQ69695.1"/>
    <property type="molecule type" value="Genomic_DNA"/>
</dbReference>
<feature type="domain" description="NAD-dependent epimerase/dehydratase" evidence="2">
    <location>
        <begin position="133"/>
        <end position="230"/>
    </location>
</feature>
<evidence type="ECO:0000259" key="2">
    <source>
        <dbReference type="Pfam" id="PF01370"/>
    </source>
</evidence>
<gene>
    <name evidence="3" type="ORF">E6K80_10865</name>
</gene>
<protein>
    <submittedName>
        <fullName evidence="3">NAD-dependent epimerase/dehydratase family protein</fullName>
    </submittedName>
</protein>
<dbReference type="PANTHER" id="PTHR43245:SF13">
    <property type="entry name" value="UDP-D-APIOSE_UDP-D-XYLOSE SYNTHASE 2"/>
    <property type="match status" value="1"/>
</dbReference>
<reference evidence="3 4" key="1">
    <citation type="journal article" date="2019" name="Nat. Microbiol.">
        <title>Mediterranean grassland soil C-N compound turnover is dependent on rainfall and depth, and is mediated by genomically divergent microorganisms.</title>
        <authorList>
            <person name="Diamond S."/>
            <person name="Andeer P.F."/>
            <person name="Li Z."/>
            <person name="Crits-Christoph A."/>
            <person name="Burstein D."/>
            <person name="Anantharaman K."/>
            <person name="Lane K.R."/>
            <person name="Thomas B.C."/>
            <person name="Pan C."/>
            <person name="Northen T.R."/>
            <person name="Banfield J.F."/>
        </authorList>
    </citation>
    <scope>NUCLEOTIDE SEQUENCE [LARGE SCALE GENOMIC DNA]</scope>
    <source>
        <strain evidence="3">WS_10</strain>
    </source>
</reference>
<comment type="caution">
    <text evidence="3">The sequence shown here is derived from an EMBL/GenBank/DDBJ whole genome shotgun (WGS) entry which is preliminary data.</text>
</comment>